<comment type="caution">
    <text evidence="2">The sequence shown here is derived from an EMBL/GenBank/DDBJ whole genome shotgun (WGS) entry which is preliminary data.</text>
</comment>
<reference evidence="2 3" key="1">
    <citation type="submission" date="2022-05" db="EMBL/GenBank/DDBJ databases">
        <title>Genome Sequencing of Bee-Associated Microbes.</title>
        <authorList>
            <person name="Dunlap C."/>
        </authorList>
    </citation>
    <scope>NUCLEOTIDE SEQUENCE [LARGE SCALE GENOMIC DNA]</scope>
    <source>
        <strain evidence="2 3">NRRL B-14421</strain>
    </source>
</reference>
<feature type="compositionally biased region" description="Polar residues" evidence="1">
    <location>
        <begin position="58"/>
        <end position="73"/>
    </location>
</feature>
<keyword evidence="3" id="KW-1185">Reference proteome</keyword>
<evidence type="ECO:0000313" key="3">
    <source>
        <dbReference type="Proteomes" id="UP001527099"/>
    </source>
</evidence>
<organism evidence="2 3">
    <name type="scientific">Paenibacillus alginolyticus</name>
    <dbReference type="NCBI Taxonomy" id="59839"/>
    <lineage>
        <taxon>Bacteria</taxon>
        <taxon>Bacillati</taxon>
        <taxon>Bacillota</taxon>
        <taxon>Bacilli</taxon>
        <taxon>Bacillales</taxon>
        <taxon>Paenibacillaceae</taxon>
        <taxon>Paenibacillus</taxon>
    </lineage>
</organism>
<proteinExistence type="predicted"/>
<accession>A0ABT4GI11</accession>
<name>A0ABT4GI11_9BACL</name>
<feature type="region of interest" description="Disordered" evidence="1">
    <location>
        <begin position="1"/>
        <end position="84"/>
    </location>
</feature>
<dbReference type="Proteomes" id="UP001527099">
    <property type="component" value="Unassembled WGS sequence"/>
</dbReference>
<protein>
    <submittedName>
        <fullName evidence="2">Uncharacterized protein</fullName>
    </submittedName>
</protein>
<evidence type="ECO:0000313" key="2">
    <source>
        <dbReference type="EMBL" id="MCY9695855.1"/>
    </source>
</evidence>
<evidence type="ECO:0000256" key="1">
    <source>
        <dbReference type="SAM" id="MobiDB-lite"/>
    </source>
</evidence>
<feature type="compositionally biased region" description="Polar residues" evidence="1">
    <location>
        <begin position="1"/>
        <end position="22"/>
    </location>
</feature>
<sequence>MTQPDSSLQSQNPISSAQNSVDNVHAAVSRAMSHPTSQTTQEAQNSIAHAERALDQALDQSDSPAVQQAVQSLNDEKARLQSNQ</sequence>
<feature type="compositionally biased region" description="Basic and acidic residues" evidence="1">
    <location>
        <begin position="74"/>
        <end position="84"/>
    </location>
</feature>
<gene>
    <name evidence="2" type="ORF">M5X19_23540</name>
</gene>
<dbReference type="RefSeq" id="WP_084160375.1">
    <property type="nucleotide sequence ID" value="NZ_JAMDMW010000042.1"/>
</dbReference>
<feature type="compositionally biased region" description="Polar residues" evidence="1">
    <location>
        <begin position="34"/>
        <end position="47"/>
    </location>
</feature>
<dbReference type="EMBL" id="JAMDMX010000081">
    <property type="protein sequence ID" value="MCY9695855.1"/>
    <property type="molecule type" value="Genomic_DNA"/>
</dbReference>